<accession>A0A4R2RAK2</accession>
<evidence type="ECO:0008006" key="3">
    <source>
        <dbReference type="Google" id="ProtNLM"/>
    </source>
</evidence>
<name>A0A4R2RAK2_9BACL</name>
<dbReference type="AlphaFoldDB" id="A0A4R2RAK2"/>
<evidence type="ECO:0000313" key="2">
    <source>
        <dbReference type="Proteomes" id="UP000294746"/>
    </source>
</evidence>
<dbReference type="Proteomes" id="UP000294746">
    <property type="component" value="Unassembled WGS sequence"/>
</dbReference>
<proteinExistence type="predicted"/>
<keyword evidence="2" id="KW-1185">Reference proteome</keyword>
<dbReference type="RefSeq" id="WP_131850059.1">
    <property type="nucleotide sequence ID" value="NZ_SLXV01000077.1"/>
</dbReference>
<comment type="caution">
    <text evidence="1">The sequence shown here is derived from an EMBL/GenBank/DDBJ whole genome shotgun (WGS) entry which is preliminary data.</text>
</comment>
<sequence length="114" mass="13261">MYKTIAVYSHIQDLNKFEVFYANEVIKRILRLEEVKHIRFTTLIPTDQVSTQSEEVSVLIETYYHSAEALRSVLDSEESKEITQCFLYIQESGMARIESFLGNEVVFDSLLDES</sequence>
<gene>
    <name evidence="1" type="ORF">EDD57_1774</name>
</gene>
<organism evidence="1 2">
    <name type="scientific">Baia soyae</name>
    <dbReference type="NCBI Taxonomy" id="1544746"/>
    <lineage>
        <taxon>Bacteria</taxon>
        <taxon>Bacillati</taxon>
        <taxon>Bacillota</taxon>
        <taxon>Bacilli</taxon>
        <taxon>Bacillales</taxon>
        <taxon>Thermoactinomycetaceae</taxon>
        <taxon>Baia</taxon>
    </lineage>
</organism>
<dbReference type="OrthoDB" id="2988949at2"/>
<reference evidence="1 2" key="1">
    <citation type="submission" date="2019-03" db="EMBL/GenBank/DDBJ databases">
        <title>Genomic Encyclopedia of Type Strains, Phase IV (KMG-IV): sequencing the most valuable type-strain genomes for metagenomic binning, comparative biology and taxonomic classification.</title>
        <authorList>
            <person name="Goeker M."/>
        </authorList>
    </citation>
    <scope>NUCLEOTIDE SEQUENCE [LARGE SCALE GENOMIC DNA]</scope>
    <source>
        <strain evidence="1 2">DSM 46831</strain>
    </source>
</reference>
<protein>
    <recommendedName>
        <fullName evidence="3">EthD domain-containing protein</fullName>
    </recommendedName>
</protein>
<evidence type="ECO:0000313" key="1">
    <source>
        <dbReference type="EMBL" id="TCP60322.1"/>
    </source>
</evidence>
<dbReference type="EMBL" id="SLXV01000077">
    <property type="protein sequence ID" value="TCP60322.1"/>
    <property type="molecule type" value="Genomic_DNA"/>
</dbReference>
<dbReference type="Gene3D" id="3.30.70.100">
    <property type="match status" value="1"/>
</dbReference>